<dbReference type="SUPFAM" id="SSF48452">
    <property type="entry name" value="TPR-like"/>
    <property type="match status" value="1"/>
</dbReference>
<proteinExistence type="inferred from homology"/>
<dbReference type="EMBL" id="JBHTKA010000001">
    <property type="protein sequence ID" value="MFD0998942.1"/>
    <property type="molecule type" value="Genomic_DNA"/>
</dbReference>
<dbReference type="InterPro" id="IPR011990">
    <property type="entry name" value="TPR-like_helical_dom_sf"/>
</dbReference>
<keyword evidence="4" id="KW-0472">Membrane</keyword>
<feature type="signal peptide" evidence="6">
    <location>
        <begin position="1"/>
        <end position="20"/>
    </location>
</feature>
<name>A0ABW3JY85_9BACT</name>
<evidence type="ECO:0000256" key="2">
    <source>
        <dbReference type="ARBA" id="ARBA00006275"/>
    </source>
</evidence>
<dbReference type="Proteomes" id="UP001597112">
    <property type="component" value="Unassembled WGS sequence"/>
</dbReference>
<feature type="chain" id="PRO_5046440059" evidence="6">
    <location>
        <begin position="21"/>
        <end position="555"/>
    </location>
</feature>
<feature type="domain" description="SusD-like N-terminal" evidence="8">
    <location>
        <begin position="26"/>
        <end position="222"/>
    </location>
</feature>
<dbReference type="InterPro" id="IPR033985">
    <property type="entry name" value="SusD-like_N"/>
</dbReference>
<gene>
    <name evidence="9" type="ORF">ACFQ21_06465</name>
</gene>
<keyword evidence="3 6" id="KW-0732">Signal</keyword>
<comment type="caution">
    <text evidence="9">The sequence shown here is derived from an EMBL/GenBank/DDBJ whole genome shotgun (WGS) entry which is preliminary data.</text>
</comment>
<dbReference type="RefSeq" id="WP_377576485.1">
    <property type="nucleotide sequence ID" value="NZ_JBHTKA010000001.1"/>
</dbReference>
<evidence type="ECO:0000313" key="9">
    <source>
        <dbReference type="EMBL" id="MFD0998942.1"/>
    </source>
</evidence>
<protein>
    <submittedName>
        <fullName evidence="9">RagB/SusD family nutrient uptake outer membrane protein</fullName>
    </submittedName>
</protein>
<evidence type="ECO:0000256" key="1">
    <source>
        <dbReference type="ARBA" id="ARBA00004442"/>
    </source>
</evidence>
<dbReference type="Gene3D" id="1.25.40.390">
    <property type="match status" value="1"/>
</dbReference>
<sequence>MNTRKIVYIAVAAVSGLLWACSDDILDKKPLNGYSEVDVFADEALLRDYVNGTYRSIRFPFDDENSLTDGLTDNAYNQHGSAESTIKIYTRAEVSQDDGEGVTRNLWTQAYAGIRRVNLFFEKTQDSDLDAEALKTLGGQMQFLRAYLYFDLLRWYGSVPLITKTYGLNESYEVTRASYDEIVNFIVTECNDAITKLPSMTDAGYSSGVASVEAAMALKARTLLYAASALYNTSADDSKWTAARDANKAVMDLAGVSLAGNATQYGAMFRGTNANEVIFARYFTQTNNQGWGVNVWLFPNSNGGWATTTPTQNLVDDYELTNGLLPSEAGSGYNDQNPYVNRDPRFYETILYNGASFKGGVYSPYRDKTYPDSSLLAGKDSRFTISTNSPHNASKTGYNFRKWSQESEAWDAGNKGPWIIFRLSEFYLNYAEAQIELENYDEARNAINAIRSRFGMPDVTESGDELKERYRRERRIELALEDHRFFDIRRWKIGPESLDKPALGVDVYKAGASFDYIYGMVADNTRKWDDKMYFLPIPATEIQRSNNSLTQNSGY</sequence>
<evidence type="ECO:0000259" key="8">
    <source>
        <dbReference type="Pfam" id="PF14322"/>
    </source>
</evidence>
<evidence type="ECO:0000259" key="7">
    <source>
        <dbReference type="Pfam" id="PF07980"/>
    </source>
</evidence>
<keyword evidence="10" id="KW-1185">Reference proteome</keyword>
<dbReference type="Pfam" id="PF07980">
    <property type="entry name" value="SusD_RagB"/>
    <property type="match status" value="1"/>
</dbReference>
<dbReference type="Pfam" id="PF14322">
    <property type="entry name" value="SusD-like_3"/>
    <property type="match status" value="1"/>
</dbReference>
<comment type="subcellular location">
    <subcellularLocation>
        <location evidence="1">Cell outer membrane</location>
    </subcellularLocation>
</comment>
<reference evidence="10" key="1">
    <citation type="journal article" date="2019" name="Int. J. Syst. Evol. Microbiol.">
        <title>The Global Catalogue of Microorganisms (GCM) 10K type strain sequencing project: providing services to taxonomists for standard genome sequencing and annotation.</title>
        <authorList>
            <consortium name="The Broad Institute Genomics Platform"/>
            <consortium name="The Broad Institute Genome Sequencing Center for Infectious Disease"/>
            <person name="Wu L."/>
            <person name="Ma J."/>
        </authorList>
    </citation>
    <scope>NUCLEOTIDE SEQUENCE [LARGE SCALE GENOMIC DNA]</scope>
    <source>
        <strain evidence="10">CCUG 58938</strain>
    </source>
</reference>
<evidence type="ECO:0000256" key="3">
    <source>
        <dbReference type="ARBA" id="ARBA00022729"/>
    </source>
</evidence>
<evidence type="ECO:0000256" key="5">
    <source>
        <dbReference type="ARBA" id="ARBA00023237"/>
    </source>
</evidence>
<organism evidence="9 10">
    <name type="scientific">Ohtaekwangia kribbensis</name>
    <dbReference type="NCBI Taxonomy" id="688913"/>
    <lineage>
        <taxon>Bacteria</taxon>
        <taxon>Pseudomonadati</taxon>
        <taxon>Bacteroidota</taxon>
        <taxon>Cytophagia</taxon>
        <taxon>Cytophagales</taxon>
        <taxon>Fulvivirgaceae</taxon>
        <taxon>Ohtaekwangia</taxon>
    </lineage>
</organism>
<evidence type="ECO:0000313" key="10">
    <source>
        <dbReference type="Proteomes" id="UP001597112"/>
    </source>
</evidence>
<evidence type="ECO:0000256" key="4">
    <source>
        <dbReference type="ARBA" id="ARBA00023136"/>
    </source>
</evidence>
<keyword evidence="5" id="KW-0998">Cell outer membrane</keyword>
<evidence type="ECO:0000256" key="6">
    <source>
        <dbReference type="SAM" id="SignalP"/>
    </source>
</evidence>
<comment type="similarity">
    <text evidence="2">Belongs to the SusD family.</text>
</comment>
<feature type="domain" description="RagB/SusD" evidence="7">
    <location>
        <begin position="275"/>
        <end position="555"/>
    </location>
</feature>
<accession>A0ABW3JY85</accession>
<dbReference type="InterPro" id="IPR012944">
    <property type="entry name" value="SusD_RagB_dom"/>
</dbReference>